<dbReference type="OMA" id="CDDKPGL"/>
<dbReference type="GeneID" id="27685191"/>
<feature type="active site" evidence="6">
    <location>
        <position position="173"/>
    </location>
</feature>
<dbReference type="Pfam" id="PF01546">
    <property type="entry name" value="Peptidase_M20"/>
    <property type="match status" value="1"/>
</dbReference>
<feature type="domain" description="Peptidase M20 dimerisation" evidence="10">
    <location>
        <begin position="287"/>
        <end position="434"/>
    </location>
</feature>
<dbReference type="VEuPathDB" id="FungiDB:SPPG_01533"/>
<keyword evidence="5 7" id="KW-0862">Zinc</keyword>
<feature type="binding site" evidence="7">
    <location>
        <position position="204"/>
    </location>
    <ligand>
        <name>Zn(2+)</name>
        <dbReference type="ChEBI" id="CHEBI:29105"/>
        <label>1</label>
    </ligand>
</feature>
<dbReference type="Gene3D" id="1.10.150.900">
    <property type="match status" value="1"/>
</dbReference>
<name>A0A0L0HSQ2_SPIPD</name>
<dbReference type="InParanoid" id="A0A0L0HSQ2"/>
<dbReference type="InterPro" id="IPR047177">
    <property type="entry name" value="Pept_M20A"/>
</dbReference>
<dbReference type="Pfam" id="PF07687">
    <property type="entry name" value="M20_dimer"/>
    <property type="match status" value="1"/>
</dbReference>
<keyword evidence="4" id="KW-0378">Hydrolase</keyword>
<feature type="region of interest" description="Disordered" evidence="8">
    <location>
        <begin position="440"/>
        <end position="473"/>
    </location>
</feature>
<dbReference type="Proteomes" id="UP000053201">
    <property type="component" value="Unassembled WGS sequence"/>
</dbReference>
<dbReference type="GO" id="GO:0006508">
    <property type="term" value="P:proteolysis"/>
    <property type="evidence" value="ECO:0007669"/>
    <property type="project" value="UniProtKB-KW"/>
</dbReference>
<evidence type="ECO:0000256" key="8">
    <source>
        <dbReference type="SAM" id="MobiDB-lite"/>
    </source>
</evidence>
<reference evidence="11 12" key="1">
    <citation type="submission" date="2009-08" db="EMBL/GenBank/DDBJ databases">
        <title>The Genome Sequence of Spizellomyces punctatus strain DAOM BR117.</title>
        <authorList>
            <consortium name="The Broad Institute Genome Sequencing Platform"/>
            <person name="Russ C."/>
            <person name="Cuomo C."/>
            <person name="Shea T."/>
            <person name="Young S.K."/>
            <person name="Zeng Q."/>
            <person name="Koehrsen M."/>
            <person name="Haas B."/>
            <person name="Borodovsky M."/>
            <person name="Guigo R."/>
            <person name="Alvarado L."/>
            <person name="Berlin A."/>
            <person name="Bochicchio J."/>
            <person name="Borenstein D."/>
            <person name="Chapman S."/>
            <person name="Chen Z."/>
            <person name="Engels R."/>
            <person name="Freedman E."/>
            <person name="Gellesch M."/>
            <person name="Goldberg J."/>
            <person name="Griggs A."/>
            <person name="Gujja S."/>
            <person name="Heiman D."/>
            <person name="Hepburn T."/>
            <person name="Howarth C."/>
            <person name="Jen D."/>
            <person name="Larson L."/>
            <person name="Lewis B."/>
            <person name="Mehta T."/>
            <person name="Park D."/>
            <person name="Pearson M."/>
            <person name="Roberts A."/>
            <person name="Saif S."/>
            <person name="Shenoy N."/>
            <person name="Sisk P."/>
            <person name="Stolte C."/>
            <person name="Sykes S."/>
            <person name="Thomson T."/>
            <person name="Walk T."/>
            <person name="White J."/>
            <person name="Yandava C."/>
            <person name="Burger G."/>
            <person name="Gray M.W."/>
            <person name="Holland P.W.H."/>
            <person name="King N."/>
            <person name="Lang F.B.F."/>
            <person name="Roger A.J."/>
            <person name="Ruiz-Trillo I."/>
            <person name="Lander E."/>
            <person name="Nusbaum C."/>
        </authorList>
    </citation>
    <scope>NUCLEOTIDE SEQUENCE [LARGE SCALE GENOMIC DNA]</scope>
    <source>
        <strain evidence="11 12">DAOM BR117</strain>
    </source>
</reference>
<evidence type="ECO:0000256" key="9">
    <source>
        <dbReference type="SAM" id="Phobius"/>
    </source>
</evidence>
<dbReference type="InterPro" id="IPR036264">
    <property type="entry name" value="Bact_exopeptidase_dim_dom"/>
</dbReference>
<proteinExistence type="inferred from homology"/>
<evidence type="ECO:0000256" key="7">
    <source>
        <dbReference type="PIRSR" id="PIRSR037217-2"/>
    </source>
</evidence>
<dbReference type="PANTHER" id="PTHR45962:SF1">
    <property type="entry name" value="N-FATTY-ACYL-AMINO ACID SYNTHASE_HYDROLASE PM20D1"/>
    <property type="match status" value="1"/>
</dbReference>
<evidence type="ECO:0000256" key="2">
    <source>
        <dbReference type="ARBA" id="ARBA00022670"/>
    </source>
</evidence>
<evidence type="ECO:0000256" key="5">
    <source>
        <dbReference type="ARBA" id="ARBA00022833"/>
    </source>
</evidence>
<dbReference type="PROSITE" id="PS00758">
    <property type="entry name" value="ARGE_DAPE_CPG2_1"/>
    <property type="match status" value="1"/>
</dbReference>
<feature type="binding site" evidence="7">
    <location>
        <position position="239"/>
    </location>
    <ligand>
        <name>Zn(2+)</name>
        <dbReference type="ChEBI" id="CHEBI:29105"/>
        <label>1</label>
    </ligand>
</feature>
<protein>
    <recommendedName>
        <fullName evidence="10">Peptidase M20 dimerisation domain-containing protein</fullName>
    </recommendedName>
</protein>
<gene>
    <name evidence="11" type="ORF">SPPG_01533</name>
</gene>
<dbReference type="EMBL" id="KQ257451">
    <property type="protein sequence ID" value="KND04092.1"/>
    <property type="molecule type" value="Genomic_DNA"/>
</dbReference>
<dbReference type="InterPro" id="IPR001261">
    <property type="entry name" value="ArgE/DapE_CS"/>
</dbReference>
<dbReference type="Gene3D" id="3.30.70.360">
    <property type="match status" value="1"/>
</dbReference>
<accession>A0A0L0HSQ2</accession>
<evidence type="ECO:0000313" key="12">
    <source>
        <dbReference type="Proteomes" id="UP000053201"/>
    </source>
</evidence>
<keyword evidence="9" id="KW-0472">Membrane</keyword>
<dbReference type="GO" id="GO:0046872">
    <property type="term" value="F:metal ion binding"/>
    <property type="evidence" value="ECO:0007669"/>
    <property type="project" value="UniProtKB-KW"/>
</dbReference>
<feature type="binding site" evidence="7">
    <location>
        <position position="204"/>
    </location>
    <ligand>
        <name>Zn(2+)</name>
        <dbReference type="ChEBI" id="CHEBI:29105"/>
        <label>2</label>
    </ligand>
</feature>
<feature type="binding site" evidence="7">
    <location>
        <position position="171"/>
    </location>
    <ligand>
        <name>Zn(2+)</name>
        <dbReference type="ChEBI" id="CHEBI:29105"/>
        <label>2</label>
    </ligand>
</feature>
<dbReference type="RefSeq" id="XP_016612131.1">
    <property type="nucleotide sequence ID" value="XM_016749852.1"/>
</dbReference>
<sequence length="575" mass="63184">MSIRHYVTLPLWMSHGLKSETFTRVHRQRNTADVMASSRISCCSTRILSFIIVPFFSIVGYLIYSTSTLSTRQSPSLAPPIALDSVVSNVNHTAAHARFASAIRIPTVSKLNATEEERRTFLRFRSMLQEEFPLVLEKLEWDIVNELSLLLKWQGSEPVDDSNLPILFLAHQDVVPVGDPERWDFPPFGGEINNGYIHGRGTLDMKGMLMAQLESVDALLKARYQPRRTIYLAFGHDEEVSGKEGAARIAEILEKRGLRFEFIIDEGLPISHGMFPGINVPIAWIGIAEKGVADFTIRTRSVGGHASMPFGQNAIHTLSDAIARLAKTRAITTFSEGPVAHLLSTIAPEHPSMLMRTILGNIRIFEYILGLLPPAVAPGFAAMTRTTWATTTFNGGVAANVLPRDASANINVRIRPGESIRGVQEFIAKAIGAQIVNETANADDPRDGSDDAPVTISLSLGGRNTEPSSISSPRSRAYKLLEGTIRHVFAFNHGTNSSSTDILVAPSLLMGATDSTAYKSMSANIFRFQPVVMYPGDPDRIHGVNERISLKDYDGMINFFVALILNADQMGRQSQ</sequence>
<organism evidence="11 12">
    <name type="scientific">Spizellomyces punctatus (strain DAOM BR117)</name>
    <dbReference type="NCBI Taxonomy" id="645134"/>
    <lineage>
        <taxon>Eukaryota</taxon>
        <taxon>Fungi</taxon>
        <taxon>Fungi incertae sedis</taxon>
        <taxon>Chytridiomycota</taxon>
        <taxon>Chytridiomycota incertae sedis</taxon>
        <taxon>Chytridiomycetes</taxon>
        <taxon>Spizellomycetales</taxon>
        <taxon>Spizellomycetaceae</taxon>
        <taxon>Spizellomyces</taxon>
    </lineage>
</organism>
<keyword evidence="9" id="KW-0812">Transmembrane</keyword>
<feature type="binding site" evidence="7">
    <location>
        <position position="265"/>
    </location>
    <ligand>
        <name>Zn(2+)</name>
        <dbReference type="ChEBI" id="CHEBI:29105"/>
        <label>2</label>
    </ligand>
</feature>
<evidence type="ECO:0000256" key="6">
    <source>
        <dbReference type="PIRSR" id="PIRSR037217-1"/>
    </source>
</evidence>
<dbReference type="InterPro" id="IPR011650">
    <property type="entry name" value="Peptidase_M20_dimer"/>
</dbReference>
<dbReference type="AlphaFoldDB" id="A0A0L0HSQ2"/>
<evidence type="ECO:0000256" key="3">
    <source>
        <dbReference type="ARBA" id="ARBA00022723"/>
    </source>
</evidence>
<dbReference type="SUPFAM" id="SSF55031">
    <property type="entry name" value="Bacterial exopeptidase dimerisation domain"/>
    <property type="match status" value="1"/>
</dbReference>
<dbReference type="SUPFAM" id="SSF53187">
    <property type="entry name" value="Zn-dependent exopeptidases"/>
    <property type="match status" value="1"/>
</dbReference>
<feature type="active site" description="Proton acceptor" evidence="6">
    <location>
        <position position="238"/>
    </location>
</feature>
<dbReference type="FunFam" id="3.40.630.10:FF:000027">
    <property type="entry name" value="N-fatty-acyl-amino acid synthase/hydrolase PM20D1"/>
    <property type="match status" value="1"/>
</dbReference>
<evidence type="ECO:0000313" key="11">
    <source>
        <dbReference type="EMBL" id="KND04092.1"/>
    </source>
</evidence>
<comment type="similarity">
    <text evidence="1">Belongs to the peptidase M20A family.</text>
</comment>
<evidence type="ECO:0000256" key="1">
    <source>
        <dbReference type="ARBA" id="ARBA00006247"/>
    </source>
</evidence>
<dbReference type="InterPro" id="IPR002933">
    <property type="entry name" value="Peptidase_M20"/>
</dbReference>
<dbReference type="GO" id="GO:0004181">
    <property type="term" value="F:metallocarboxypeptidase activity"/>
    <property type="evidence" value="ECO:0007669"/>
    <property type="project" value="InterPro"/>
</dbReference>
<feature type="binding site" evidence="7">
    <location>
        <position position="542"/>
    </location>
    <ligand>
        <name>Zn(2+)</name>
        <dbReference type="ChEBI" id="CHEBI:29105"/>
        <label>1</label>
    </ligand>
</feature>
<dbReference type="Gene3D" id="3.40.630.10">
    <property type="entry name" value="Zn peptidases"/>
    <property type="match status" value="1"/>
</dbReference>
<feature type="transmembrane region" description="Helical" evidence="9">
    <location>
        <begin position="47"/>
        <end position="64"/>
    </location>
</feature>
<keyword evidence="2" id="KW-0645">Protease</keyword>
<dbReference type="STRING" id="645134.A0A0L0HSQ2"/>
<dbReference type="PANTHER" id="PTHR45962">
    <property type="entry name" value="N-FATTY-ACYL-AMINO ACID SYNTHASE/HYDROLASE PM20D1"/>
    <property type="match status" value="1"/>
</dbReference>
<evidence type="ECO:0000259" key="10">
    <source>
        <dbReference type="Pfam" id="PF07687"/>
    </source>
</evidence>
<keyword evidence="9" id="KW-1133">Transmembrane helix</keyword>
<keyword evidence="3 7" id="KW-0479">Metal-binding</keyword>
<dbReference type="PIRSF" id="PIRSF037217">
    <property type="entry name" value="Carboxypeptidase_S"/>
    <property type="match status" value="1"/>
</dbReference>
<dbReference type="eggNOG" id="KOG2275">
    <property type="taxonomic scope" value="Eukaryota"/>
</dbReference>
<keyword evidence="12" id="KW-1185">Reference proteome</keyword>
<dbReference type="OrthoDB" id="3064516at2759"/>
<dbReference type="InterPro" id="IPR017141">
    <property type="entry name" value="Pept_M20_carboxypep"/>
</dbReference>
<evidence type="ECO:0000256" key="4">
    <source>
        <dbReference type="ARBA" id="ARBA00022801"/>
    </source>
</evidence>